<feature type="binding site" evidence="4">
    <location>
        <position position="52"/>
    </location>
    <ligand>
        <name>1-deoxy-D-xylulose 5-phosphate</name>
        <dbReference type="ChEBI" id="CHEBI:57792"/>
    </ligand>
</feature>
<feature type="binding site" evidence="4">
    <location>
        <position position="20"/>
    </location>
    <ligand>
        <name>3-amino-2-oxopropyl phosphate</name>
        <dbReference type="ChEBI" id="CHEBI:57279"/>
    </ligand>
</feature>
<comment type="subunit">
    <text evidence="4">Homooctamer; tetramer of dimers.</text>
</comment>
<dbReference type="NCBIfam" id="NF003627">
    <property type="entry name" value="PRK05265.1-5"/>
    <property type="match status" value="1"/>
</dbReference>
<sequence>MKLPDLGLNIDHIATLRQARRIHQPDPLEAVFIAKNAGVQQITLHLREDRRHIHEDDVARIITSSPLPVNVECASDLGKGGVVEILCALRPHKITLVPEKREEITTEGGLNMRSSTLAETIARFKHHNIPVAVFIEPDREAIHLAKELEVEGIELHTGAYAHCYDLLHSCLPHSHNTTQSPQTRQLALQIAQTLQALESAATLAHSLGLEVFAGHGLNYENIAPVLALPYISELNIGHSIIARAVMVGLYQAIKDMQQAIARAKACL</sequence>
<feature type="binding site" evidence="4">
    <location>
        <position position="47"/>
    </location>
    <ligand>
        <name>1-deoxy-D-xylulose 5-phosphate</name>
        <dbReference type="ChEBI" id="CHEBI:57792"/>
    </ligand>
</feature>
<dbReference type="SUPFAM" id="SSF63892">
    <property type="entry name" value="Pyridoxine 5'-phosphate synthase"/>
    <property type="match status" value="1"/>
</dbReference>
<dbReference type="GO" id="GO:0008615">
    <property type="term" value="P:pyridoxine biosynthetic process"/>
    <property type="evidence" value="ECO:0007669"/>
    <property type="project" value="UniProtKB-UniRule"/>
</dbReference>
<dbReference type="NCBIfam" id="NF003625">
    <property type="entry name" value="PRK05265.1-3"/>
    <property type="match status" value="1"/>
</dbReference>
<feature type="binding site" evidence="4">
    <location>
        <position position="216"/>
    </location>
    <ligand>
        <name>3-amino-2-oxopropyl phosphate</name>
        <dbReference type="ChEBI" id="CHEBI:57279"/>
    </ligand>
</feature>
<evidence type="ECO:0000256" key="3">
    <source>
        <dbReference type="ARBA" id="ARBA00023096"/>
    </source>
</evidence>
<dbReference type="PANTHER" id="PTHR30456:SF0">
    <property type="entry name" value="PYRIDOXINE 5'-PHOSPHATE SYNTHASE"/>
    <property type="match status" value="1"/>
</dbReference>
<dbReference type="OrthoDB" id="9806590at2"/>
<comment type="pathway">
    <text evidence="4">Cofactor biosynthesis; pyridoxine 5'-phosphate biosynthesis; pyridoxine 5'-phosphate from D-erythrose 4-phosphate: step 5/5.</text>
</comment>
<feature type="binding site" evidence="4">
    <location>
        <position position="9"/>
    </location>
    <ligand>
        <name>3-amino-2-oxopropyl phosphate</name>
        <dbReference type="ChEBI" id="CHEBI:57279"/>
    </ligand>
</feature>
<protein>
    <recommendedName>
        <fullName evidence="4 5">Pyridoxine 5'-phosphate synthase</fullName>
        <shortName evidence="4">PNP synthase</shortName>
        <ecNumber evidence="4 5">2.6.99.2</ecNumber>
    </recommendedName>
</protein>
<evidence type="ECO:0000256" key="1">
    <source>
        <dbReference type="ARBA" id="ARBA00022490"/>
    </source>
</evidence>
<comment type="catalytic activity">
    <reaction evidence="4">
        <text>3-amino-2-oxopropyl phosphate + 1-deoxy-D-xylulose 5-phosphate = pyridoxine 5'-phosphate + phosphate + 2 H2O + H(+)</text>
        <dbReference type="Rhea" id="RHEA:15265"/>
        <dbReference type="ChEBI" id="CHEBI:15377"/>
        <dbReference type="ChEBI" id="CHEBI:15378"/>
        <dbReference type="ChEBI" id="CHEBI:43474"/>
        <dbReference type="ChEBI" id="CHEBI:57279"/>
        <dbReference type="ChEBI" id="CHEBI:57792"/>
        <dbReference type="ChEBI" id="CHEBI:58589"/>
        <dbReference type="EC" id="2.6.99.2"/>
    </reaction>
</comment>
<reference evidence="6 7" key="1">
    <citation type="submission" date="2018-06" db="EMBL/GenBank/DDBJ databases">
        <authorList>
            <consortium name="Pathogen Informatics"/>
            <person name="Doyle S."/>
        </authorList>
    </citation>
    <scope>NUCLEOTIDE SEQUENCE [LARGE SCALE GENOMIC DNA]</scope>
    <source>
        <strain evidence="6 7">NCTC12410</strain>
    </source>
</reference>
<feature type="binding site" evidence="4">
    <location>
        <begin position="237"/>
        <end position="238"/>
    </location>
    <ligand>
        <name>3-amino-2-oxopropyl phosphate</name>
        <dbReference type="ChEBI" id="CHEBI:57279"/>
    </ligand>
</feature>
<dbReference type="AlphaFoldDB" id="A0A377J7S0"/>
<dbReference type="Proteomes" id="UP000254841">
    <property type="component" value="Unassembled WGS sequence"/>
</dbReference>
<dbReference type="InterPro" id="IPR036130">
    <property type="entry name" value="Pyridoxine-5'_phos_synth"/>
</dbReference>
<comment type="similarity">
    <text evidence="4">Belongs to the PNP synthase family.</text>
</comment>
<feature type="active site" description="Proton donor" evidence="4">
    <location>
        <position position="215"/>
    </location>
</feature>
<dbReference type="EMBL" id="UGHV01000001">
    <property type="protein sequence ID" value="STO97843.1"/>
    <property type="molecule type" value="Genomic_DNA"/>
</dbReference>
<feature type="binding site" evidence="4">
    <location>
        <position position="105"/>
    </location>
    <ligand>
        <name>1-deoxy-D-xylulose 5-phosphate</name>
        <dbReference type="ChEBI" id="CHEBI:57792"/>
    </ligand>
</feature>
<dbReference type="PANTHER" id="PTHR30456">
    <property type="entry name" value="PYRIDOXINE 5'-PHOSPHATE SYNTHASE"/>
    <property type="match status" value="1"/>
</dbReference>
<dbReference type="GO" id="GO:0005829">
    <property type="term" value="C:cytosol"/>
    <property type="evidence" value="ECO:0007669"/>
    <property type="project" value="TreeGrafter"/>
</dbReference>
<keyword evidence="3 4" id="KW-0664">Pyridoxine biosynthesis</keyword>
<feature type="active site" description="Proton acceptor" evidence="4">
    <location>
        <position position="45"/>
    </location>
</feature>
<dbReference type="Gene3D" id="3.20.20.70">
    <property type="entry name" value="Aldolase class I"/>
    <property type="match status" value="1"/>
</dbReference>
<dbReference type="InterPro" id="IPR004569">
    <property type="entry name" value="PyrdxlP_synth_PdxJ"/>
</dbReference>
<name>A0A377J7S0_9HELI</name>
<dbReference type="UniPathway" id="UPA00244">
    <property type="reaction ID" value="UER00313"/>
</dbReference>
<dbReference type="GO" id="GO:0033856">
    <property type="term" value="F:pyridoxine 5'-phosphate synthase activity"/>
    <property type="evidence" value="ECO:0007669"/>
    <property type="project" value="UniProtKB-UniRule"/>
</dbReference>
<evidence type="ECO:0000313" key="7">
    <source>
        <dbReference type="Proteomes" id="UP000254841"/>
    </source>
</evidence>
<accession>A0A377J7S0</accession>
<organism evidence="6 7">
    <name type="scientific">Helicobacter canis</name>
    <dbReference type="NCBI Taxonomy" id="29419"/>
    <lineage>
        <taxon>Bacteria</taxon>
        <taxon>Pseudomonadati</taxon>
        <taxon>Campylobacterota</taxon>
        <taxon>Epsilonproteobacteria</taxon>
        <taxon>Campylobacterales</taxon>
        <taxon>Helicobacteraceae</taxon>
        <taxon>Helicobacter</taxon>
    </lineage>
</organism>
<feature type="site" description="Transition state stabilizer" evidence="4">
    <location>
        <position position="154"/>
    </location>
</feature>
<dbReference type="HAMAP" id="MF_00279">
    <property type="entry name" value="PdxJ"/>
    <property type="match status" value="1"/>
</dbReference>
<evidence type="ECO:0000256" key="5">
    <source>
        <dbReference type="NCBIfam" id="TIGR00559"/>
    </source>
</evidence>
<evidence type="ECO:0000256" key="4">
    <source>
        <dbReference type="HAMAP-Rule" id="MF_00279"/>
    </source>
</evidence>
<keyword evidence="2 4" id="KW-0808">Transferase</keyword>
<feature type="active site" description="Proton acceptor" evidence="4">
    <location>
        <position position="72"/>
    </location>
</feature>
<feature type="binding site" evidence="4">
    <location>
        <begin position="11"/>
        <end position="12"/>
    </location>
    <ligand>
        <name>1-deoxy-D-xylulose 5-phosphate</name>
        <dbReference type="ChEBI" id="CHEBI:57792"/>
    </ligand>
</feature>
<gene>
    <name evidence="4 6" type="primary">pdxJ</name>
    <name evidence="6" type="ORF">NCTC12410_01684</name>
</gene>
<proteinExistence type="inferred from homology"/>
<comment type="function">
    <text evidence="4">Catalyzes the complicated ring closure reaction between the two acyclic compounds 1-deoxy-D-xylulose-5-phosphate (DXP) and 3-amino-2-oxopropyl phosphate (1-amino-acetone-3-phosphate or AAP) to form pyridoxine 5'-phosphate (PNP) and inorganic phosphate.</text>
</comment>
<comment type="subcellular location">
    <subcellularLocation>
        <location evidence="4">Cytoplasm</location>
    </subcellularLocation>
</comment>
<evidence type="ECO:0000313" key="6">
    <source>
        <dbReference type="EMBL" id="STO97843.1"/>
    </source>
</evidence>
<dbReference type="Pfam" id="PF03740">
    <property type="entry name" value="PdxJ"/>
    <property type="match status" value="1"/>
</dbReference>
<dbReference type="EC" id="2.6.99.2" evidence="4 5"/>
<dbReference type="RefSeq" id="WP_115012049.1">
    <property type="nucleotide sequence ID" value="NZ_UGHV01000001.1"/>
</dbReference>
<evidence type="ECO:0000256" key="2">
    <source>
        <dbReference type="ARBA" id="ARBA00022679"/>
    </source>
</evidence>
<dbReference type="InterPro" id="IPR013785">
    <property type="entry name" value="Aldolase_TIM"/>
</dbReference>
<dbReference type="NCBIfam" id="TIGR00559">
    <property type="entry name" value="pdxJ"/>
    <property type="match status" value="1"/>
</dbReference>
<keyword evidence="1 4" id="KW-0963">Cytoplasm</keyword>